<keyword evidence="3" id="KW-1185">Reference proteome</keyword>
<sequence>MLKMFNLAKMLTIFIYLTSICCFFVTSQNVLSRDILPQNVSSLNTPPQDMSPQDIWYIYEEPIEGLKLHDTLTLKDGTLMIWMTLDDEEDPSCILPYFYLRLIERTGRITYINLNYTFPLEAVCPIDMTFIPLSYNYIMVIYVKSNNGVKGKYGLIINYDSEIISEIYLGDVNDDIIISGRLEKGFIRIEEYDKKGITAWHWFSAPDITTGKVVELESGEFSVPNLSSYTFVNSFNFNLIDGGFGYAYILKYDEMGSSVSNNPNIQYWKIYVSFLREGTYSPTTPSLVYQTTTKLNSLAFKSCFYNIAGYICIVSLNNTITNMDQSRTEVNYYQLEFLTTGSFVQFGMVPKEISNAEDFDLSSLVYGGFLVRKQYTNTTALNFYILDNNGNYKSKVSFGPEFFHYNMFRRNGTLVGIKKQTGNKLEILLKPLLRLNNQGVEYDNPAIESTKPAINEVIDPLINEITIKYGIPVRLSTANVSIFQLNDDPYKPSLLRQTIAGDSKLCTIGSDNHTVHIPIFGSTFNQPNSSYHVVVDNNFVISQERNEPLLGINEKTWIISTKPFKTGQHSVSVTGLLRLNDEGSSKFLQTNHQSEFFNNVIQEFSKIIPVNEQRITTNGKWQYDPTSPKKVLLSFTINEAKSAMEPSSKIIFDNLGTLIERKGFTALSNNEYSSLIDESASFTMTSYFGNFLPIIIIFLVSIIILTILYFLAHWKNPEARNIAIFETALIMQDFAVDLTFTLLRVNNAQHLIIPNMVFLVVPHVVNFLLAINILLSEVATNPTFYTWFSELPALLSICTIFSAINILGVNTLTSNLFGFKIFSAPLSQRSRNIILWGSFINIFAEDVPQLIIQILYFNSVVTYDLIPSLVLISGGLVIMYKLILRSYQALTRWCHRRDEIRNFIRDRRLSAGSIRSLRSNI</sequence>
<evidence type="ECO:0000313" key="3">
    <source>
        <dbReference type="Proteomes" id="UP000022910"/>
    </source>
</evidence>
<dbReference type="STRING" id="1432141.A0A015LU86"/>
<keyword evidence="1" id="KW-1133">Transmembrane helix</keyword>
<feature type="transmembrane region" description="Helical" evidence="1">
    <location>
        <begin position="833"/>
        <end position="857"/>
    </location>
</feature>
<evidence type="ECO:0000313" key="2">
    <source>
        <dbReference type="EMBL" id="EXX76241.1"/>
    </source>
</evidence>
<organism evidence="2 3">
    <name type="scientific">Rhizophagus irregularis (strain DAOM 197198w)</name>
    <name type="common">Glomus intraradices</name>
    <dbReference type="NCBI Taxonomy" id="1432141"/>
    <lineage>
        <taxon>Eukaryota</taxon>
        <taxon>Fungi</taxon>
        <taxon>Fungi incertae sedis</taxon>
        <taxon>Mucoromycota</taxon>
        <taxon>Glomeromycotina</taxon>
        <taxon>Glomeromycetes</taxon>
        <taxon>Glomerales</taxon>
        <taxon>Glomeraceae</taxon>
        <taxon>Rhizophagus</taxon>
    </lineage>
</organism>
<name>A0A015LU86_RHIIW</name>
<dbReference type="OrthoDB" id="2327888at2759"/>
<dbReference type="HOGENOM" id="CLU_009551_1_0_1"/>
<dbReference type="Proteomes" id="UP000022910">
    <property type="component" value="Unassembled WGS sequence"/>
</dbReference>
<gene>
    <name evidence="2" type="ORF">RirG_034980</name>
</gene>
<accession>A0A015LU86</accession>
<reference evidence="2 3" key="1">
    <citation type="submission" date="2014-02" db="EMBL/GenBank/DDBJ databases">
        <title>Single nucleus genome sequencing reveals high similarity among nuclei of an endomycorrhizal fungus.</title>
        <authorList>
            <person name="Lin K."/>
            <person name="Geurts R."/>
            <person name="Zhang Z."/>
            <person name="Limpens E."/>
            <person name="Saunders D.G."/>
            <person name="Mu D."/>
            <person name="Pang E."/>
            <person name="Cao H."/>
            <person name="Cha H."/>
            <person name="Lin T."/>
            <person name="Zhou Q."/>
            <person name="Shang Y."/>
            <person name="Li Y."/>
            <person name="Ivanov S."/>
            <person name="Sharma T."/>
            <person name="Velzen R.V."/>
            <person name="Ruijter N.D."/>
            <person name="Aanen D.K."/>
            <person name="Win J."/>
            <person name="Kamoun S."/>
            <person name="Bisseling T."/>
            <person name="Huang S."/>
        </authorList>
    </citation>
    <scope>NUCLEOTIDE SEQUENCE [LARGE SCALE GENOMIC DNA]</scope>
    <source>
        <strain evidence="3">DAOM197198w</strain>
    </source>
</reference>
<feature type="transmembrane region" description="Helical" evidence="1">
    <location>
        <begin position="751"/>
        <end position="773"/>
    </location>
</feature>
<keyword evidence="1" id="KW-0812">Transmembrane</keyword>
<feature type="transmembrane region" description="Helical" evidence="1">
    <location>
        <begin position="793"/>
        <end position="812"/>
    </location>
</feature>
<feature type="transmembrane region" description="Helical" evidence="1">
    <location>
        <begin position="863"/>
        <end position="883"/>
    </location>
</feature>
<dbReference type="AlphaFoldDB" id="A0A015LU86"/>
<evidence type="ECO:0000256" key="1">
    <source>
        <dbReference type="SAM" id="Phobius"/>
    </source>
</evidence>
<dbReference type="EMBL" id="JEMT01012300">
    <property type="protein sequence ID" value="EXX76241.1"/>
    <property type="molecule type" value="Genomic_DNA"/>
</dbReference>
<keyword evidence="1" id="KW-0472">Membrane</keyword>
<feature type="transmembrane region" description="Helical" evidence="1">
    <location>
        <begin position="691"/>
        <end position="712"/>
    </location>
</feature>
<protein>
    <submittedName>
        <fullName evidence="2">Uncharacterized protein</fullName>
    </submittedName>
</protein>
<comment type="caution">
    <text evidence="2">The sequence shown here is derived from an EMBL/GenBank/DDBJ whole genome shotgun (WGS) entry which is preliminary data.</text>
</comment>
<proteinExistence type="predicted"/>